<sequence>MATLPDYYNLLEIPRDASDSDIKKAYKKKALQWHPDKNPDKKKYAEQKFKEVTEAYEVLSDKARRERYDSYGDGLTVTVPEEDMKFTFRSPWEVFREIFGSTDSCSVKREDNLPWYLRGPLFSISISEDSGVSITFGPKRSLYFFSLDPKVFNLKHIITRKRSAEKDSEPVGAKDDRELKPGDVSDEPESIHVEAVDSEMHQGYEAMPGYNGHDGCGMEHDYESADEDDETSEGYEPYERWKNTSGGYDAGRDEVSYAYPSSSVYEPQYGCSSYTVYQGPSRCKSPLFCAKKNCVYCKYMASIAREPQIIYEPYKSQYSCECSAYECPYDYDYSLPPSDSQYAYESSLEPKSQYVYDNSLYEWQYGNKTSPLYDVHYTCKNSPAFETPYEYISPALYEWPARPKEVSTPEYVLVPGRNNLKKDCDSPAGCNELHDNMEAPSGGTSDPKASSAGSRPYVGNKARSGHSEGAPTCVKAAPGSSAAGLPPDDQDSREQGHLPNGIKKPLPEGSDGLLGSVRKFLDGTKRLLSRGNQLFKEQMSEETRWTDGISQFPNIGSLPQSRMGPLPGSPVLVDSSSWPKAERNPCIDRAIQPLHPRGAYWTRGGAMPYFPDLSSRFLGKLNRGPGRGNFSPLTSHSSCSYTS</sequence>
<feature type="region of interest" description="Disordered" evidence="2">
    <location>
        <begin position="624"/>
        <end position="643"/>
    </location>
</feature>
<name>A0A9Q1B9X9_9SAUR</name>
<evidence type="ECO:0000256" key="2">
    <source>
        <dbReference type="SAM" id="MobiDB-lite"/>
    </source>
</evidence>
<dbReference type="Pfam" id="PF00226">
    <property type="entry name" value="DnaJ"/>
    <property type="match status" value="1"/>
</dbReference>
<feature type="region of interest" description="Disordered" evidence="2">
    <location>
        <begin position="425"/>
        <end position="511"/>
    </location>
</feature>
<dbReference type="PANTHER" id="PTHR45168">
    <property type="entry name" value="DNAJ HOMOLOG SUBFAMILY B MEMBER 2"/>
    <property type="match status" value="1"/>
</dbReference>
<dbReference type="InterPro" id="IPR036869">
    <property type="entry name" value="J_dom_sf"/>
</dbReference>
<reference evidence="4" key="1">
    <citation type="journal article" date="2023" name="DNA Res.">
        <title>Chromosome-level genome assembly of Phrynocephalus forsythii using third-generation DNA sequencing and Hi-C analysis.</title>
        <authorList>
            <person name="Qi Y."/>
            <person name="Zhao W."/>
            <person name="Zhao Y."/>
            <person name="Niu C."/>
            <person name="Cao S."/>
            <person name="Zhang Y."/>
        </authorList>
    </citation>
    <scope>NUCLEOTIDE SEQUENCE</scope>
    <source>
        <tissue evidence="4">Muscle</tissue>
    </source>
</reference>
<dbReference type="AlphaFoldDB" id="A0A9Q1B9X9"/>
<organism evidence="4 5">
    <name type="scientific">Phrynocephalus forsythii</name>
    <dbReference type="NCBI Taxonomy" id="171643"/>
    <lineage>
        <taxon>Eukaryota</taxon>
        <taxon>Metazoa</taxon>
        <taxon>Chordata</taxon>
        <taxon>Craniata</taxon>
        <taxon>Vertebrata</taxon>
        <taxon>Euteleostomi</taxon>
        <taxon>Lepidosauria</taxon>
        <taxon>Squamata</taxon>
        <taxon>Bifurcata</taxon>
        <taxon>Unidentata</taxon>
        <taxon>Episquamata</taxon>
        <taxon>Toxicofera</taxon>
        <taxon>Iguania</taxon>
        <taxon>Acrodonta</taxon>
        <taxon>Agamidae</taxon>
        <taxon>Agaminae</taxon>
        <taxon>Phrynocephalus</taxon>
    </lineage>
</organism>
<keyword evidence="1" id="KW-0143">Chaperone</keyword>
<dbReference type="GO" id="GO:0042026">
    <property type="term" value="P:protein refolding"/>
    <property type="evidence" value="ECO:0007669"/>
    <property type="project" value="TreeGrafter"/>
</dbReference>
<feature type="compositionally biased region" description="Low complexity" evidence="2">
    <location>
        <begin position="476"/>
        <end position="487"/>
    </location>
</feature>
<feature type="region of interest" description="Disordered" evidence="2">
    <location>
        <begin position="163"/>
        <end position="189"/>
    </location>
</feature>
<keyword evidence="5" id="KW-1185">Reference proteome</keyword>
<feature type="region of interest" description="Disordered" evidence="2">
    <location>
        <begin position="215"/>
        <end position="240"/>
    </location>
</feature>
<dbReference type="OrthoDB" id="9019536at2759"/>
<dbReference type="GO" id="GO:0051082">
    <property type="term" value="F:unfolded protein binding"/>
    <property type="evidence" value="ECO:0007669"/>
    <property type="project" value="InterPro"/>
</dbReference>
<dbReference type="GO" id="GO:0005789">
    <property type="term" value="C:endoplasmic reticulum membrane"/>
    <property type="evidence" value="ECO:0007669"/>
    <property type="project" value="TreeGrafter"/>
</dbReference>
<feature type="compositionally biased region" description="Polar residues" evidence="2">
    <location>
        <begin position="442"/>
        <end position="453"/>
    </location>
</feature>
<accession>A0A9Q1B9X9</accession>
<dbReference type="SUPFAM" id="SSF46565">
    <property type="entry name" value="Chaperone J-domain"/>
    <property type="match status" value="1"/>
</dbReference>
<evidence type="ECO:0000313" key="5">
    <source>
        <dbReference type="Proteomes" id="UP001142489"/>
    </source>
</evidence>
<gene>
    <name evidence="4" type="ORF">JRQ81_001956</name>
</gene>
<proteinExistence type="predicted"/>
<dbReference type="PROSITE" id="PS50076">
    <property type="entry name" value="DNAJ_2"/>
    <property type="match status" value="1"/>
</dbReference>
<dbReference type="GO" id="GO:0005829">
    <property type="term" value="C:cytosol"/>
    <property type="evidence" value="ECO:0007669"/>
    <property type="project" value="TreeGrafter"/>
</dbReference>
<dbReference type="SMART" id="SM00271">
    <property type="entry name" value="DnaJ"/>
    <property type="match status" value="1"/>
</dbReference>
<dbReference type="InterPro" id="IPR043183">
    <property type="entry name" value="DNJB2/6-like"/>
</dbReference>
<evidence type="ECO:0000259" key="3">
    <source>
        <dbReference type="PROSITE" id="PS50076"/>
    </source>
</evidence>
<dbReference type="GO" id="GO:0032436">
    <property type="term" value="P:positive regulation of proteasomal ubiquitin-dependent protein catabolic process"/>
    <property type="evidence" value="ECO:0007669"/>
    <property type="project" value="TreeGrafter"/>
</dbReference>
<evidence type="ECO:0000313" key="4">
    <source>
        <dbReference type="EMBL" id="KAJ7346006.1"/>
    </source>
</evidence>
<feature type="compositionally biased region" description="Polar residues" evidence="2">
    <location>
        <begin position="631"/>
        <end position="643"/>
    </location>
</feature>
<dbReference type="CDD" id="cd06257">
    <property type="entry name" value="DnaJ"/>
    <property type="match status" value="1"/>
</dbReference>
<evidence type="ECO:0000256" key="1">
    <source>
        <dbReference type="ARBA" id="ARBA00023186"/>
    </source>
</evidence>
<dbReference type="PROSITE" id="PS00636">
    <property type="entry name" value="DNAJ_1"/>
    <property type="match status" value="1"/>
</dbReference>
<dbReference type="Gene3D" id="1.10.287.110">
    <property type="entry name" value="DnaJ domain"/>
    <property type="match status" value="1"/>
</dbReference>
<dbReference type="InterPro" id="IPR018253">
    <property type="entry name" value="DnaJ_domain_CS"/>
</dbReference>
<feature type="domain" description="J" evidence="3">
    <location>
        <begin position="6"/>
        <end position="72"/>
    </location>
</feature>
<dbReference type="PANTHER" id="PTHR45168:SF1">
    <property type="entry name" value="DNAJ HOMOLOG SUBFAMILY B MEMBER 2"/>
    <property type="match status" value="1"/>
</dbReference>
<dbReference type="Proteomes" id="UP001142489">
    <property type="component" value="Unassembled WGS sequence"/>
</dbReference>
<dbReference type="GO" id="GO:0001671">
    <property type="term" value="F:ATPase activator activity"/>
    <property type="evidence" value="ECO:0007669"/>
    <property type="project" value="TreeGrafter"/>
</dbReference>
<feature type="compositionally biased region" description="Acidic residues" evidence="2">
    <location>
        <begin position="224"/>
        <end position="233"/>
    </location>
</feature>
<dbReference type="InterPro" id="IPR001623">
    <property type="entry name" value="DnaJ_domain"/>
</dbReference>
<dbReference type="GO" id="GO:0030544">
    <property type="term" value="F:Hsp70 protein binding"/>
    <property type="evidence" value="ECO:0007669"/>
    <property type="project" value="InterPro"/>
</dbReference>
<dbReference type="GO" id="GO:0036503">
    <property type="term" value="P:ERAD pathway"/>
    <property type="evidence" value="ECO:0007669"/>
    <property type="project" value="TreeGrafter"/>
</dbReference>
<comment type="caution">
    <text evidence="4">The sequence shown here is derived from an EMBL/GenBank/DDBJ whole genome shotgun (WGS) entry which is preliminary data.</text>
</comment>
<protein>
    <recommendedName>
        <fullName evidence="3">J domain-containing protein</fullName>
    </recommendedName>
</protein>
<dbReference type="EMBL" id="JAPFRF010000001">
    <property type="protein sequence ID" value="KAJ7346006.1"/>
    <property type="molecule type" value="Genomic_DNA"/>
</dbReference>
<dbReference type="PRINTS" id="PR00625">
    <property type="entry name" value="JDOMAIN"/>
</dbReference>